<dbReference type="STRING" id="1173061.A0A0J9X620"/>
<gene>
    <name evidence="3" type="ORF">BN980_GECA02s07611g</name>
</gene>
<dbReference type="InterPro" id="IPR016137">
    <property type="entry name" value="RGS"/>
</dbReference>
<dbReference type="Proteomes" id="UP000242525">
    <property type="component" value="Unassembled WGS sequence"/>
</dbReference>
<protein>
    <submittedName>
        <fullName evidence="3">Similar to Saccharomyces cerevisiae YOR107W RGS2 Negative regulator of glucose-induced cAMP signaling</fullName>
    </submittedName>
</protein>
<dbReference type="InterPro" id="IPR044926">
    <property type="entry name" value="RGS_subdomain_2"/>
</dbReference>
<sequence length="290" mass="32342">MSVSSCQPLPTSTTQGSTANSTNSTYLRSIKTCFKYPSLDDILQNRSAQPYSLSSFIGFLAHNHCLETLEFTLDVAKYADHFQSADTSPESLNIMWRSIIDTYIRTDSPKELNLPAEVKASLTLATKPSPVLFHAAVDMVKDMMKENAYLSFINYAKYTKLTSQYTGKPDSCLINCHSSLISPFDSHESAKITKTSSSEWHQPASWNSLSSFSSSDSLYPGDEAGVCTKPMTPPQSPKHLDHKVLQKQAPQPPKQQPPASLPRQHSHWRKMSQRLKWRRSSDKTSSSTTA</sequence>
<dbReference type="OrthoDB" id="10266999at2759"/>
<evidence type="ECO:0000313" key="4">
    <source>
        <dbReference type="Proteomes" id="UP000242525"/>
    </source>
</evidence>
<name>A0A0J9X620_GEOCN</name>
<organism evidence="3 4">
    <name type="scientific">Geotrichum candidum</name>
    <name type="common">Oospora lactis</name>
    <name type="synonym">Dipodascus geotrichum</name>
    <dbReference type="NCBI Taxonomy" id="1173061"/>
    <lineage>
        <taxon>Eukaryota</taxon>
        <taxon>Fungi</taxon>
        <taxon>Dikarya</taxon>
        <taxon>Ascomycota</taxon>
        <taxon>Saccharomycotina</taxon>
        <taxon>Dipodascomycetes</taxon>
        <taxon>Dipodascales</taxon>
        <taxon>Dipodascaceae</taxon>
        <taxon>Geotrichum</taxon>
    </lineage>
</organism>
<dbReference type="InterPro" id="IPR036305">
    <property type="entry name" value="RGS_sf"/>
</dbReference>
<accession>A0A0J9X620</accession>
<dbReference type="EMBL" id="CCBN010000002">
    <property type="protein sequence ID" value="CDO52221.1"/>
    <property type="molecule type" value="Genomic_DNA"/>
</dbReference>
<comment type="caution">
    <text evidence="3">The sequence shown here is derived from an EMBL/GenBank/DDBJ whole genome shotgun (WGS) entry which is preliminary data.</text>
</comment>
<dbReference type="PANTHER" id="PTHR10845">
    <property type="entry name" value="REGULATOR OF G PROTEIN SIGNALING"/>
    <property type="match status" value="1"/>
</dbReference>
<feature type="compositionally biased region" description="Pro residues" evidence="1">
    <location>
        <begin position="250"/>
        <end position="260"/>
    </location>
</feature>
<dbReference type="PROSITE" id="PS50132">
    <property type="entry name" value="RGS"/>
    <property type="match status" value="1"/>
</dbReference>
<reference evidence="3" key="1">
    <citation type="submission" date="2014-03" db="EMBL/GenBank/DDBJ databases">
        <authorList>
            <person name="Casaregola S."/>
        </authorList>
    </citation>
    <scope>NUCLEOTIDE SEQUENCE [LARGE SCALE GENOMIC DNA]</scope>
    <source>
        <strain evidence="3">CLIB 918</strain>
    </source>
</reference>
<evidence type="ECO:0000256" key="1">
    <source>
        <dbReference type="SAM" id="MobiDB-lite"/>
    </source>
</evidence>
<dbReference type="Pfam" id="PF00615">
    <property type="entry name" value="RGS"/>
    <property type="match status" value="1"/>
</dbReference>
<evidence type="ECO:0000259" key="2">
    <source>
        <dbReference type="PROSITE" id="PS50132"/>
    </source>
</evidence>
<dbReference type="AlphaFoldDB" id="A0A0J9X620"/>
<dbReference type="CDD" id="cd07440">
    <property type="entry name" value="RGS"/>
    <property type="match status" value="1"/>
</dbReference>
<feature type="compositionally biased region" description="Basic residues" evidence="1">
    <location>
        <begin position="264"/>
        <end position="278"/>
    </location>
</feature>
<proteinExistence type="predicted"/>
<feature type="region of interest" description="Disordered" evidence="1">
    <location>
        <begin position="223"/>
        <end position="290"/>
    </location>
</feature>
<dbReference type="Gene3D" id="1.10.167.10">
    <property type="entry name" value="Regulator of G-protein Signalling 4, domain 2"/>
    <property type="match status" value="1"/>
</dbReference>
<evidence type="ECO:0000313" key="3">
    <source>
        <dbReference type="EMBL" id="CDO52221.1"/>
    </source>
</evidence>
<feature type="region of interest" description="Disordered" evidence="1">
    <location>
        <begin position="1"/>
        <end position="22"/>
    </location>
</feature>
<dbReference type="SUPFAM" id="SSF48097">
    <property type="entry name" value="Regulator of G-protein signaling, RGS"/>
    <property type="match status" value="1"/>
</dbReference>
<keyword evidence="4" id="KW-1185">Reference proteome</keyword>
<dbReference type="PANTHER" id="PTHR10845:SF267">
    <property type="entry name" value="REGULATOR OF G PROTEIN SIGNALING DOMAIN PROTEIN (AFU_ORTHOLOGUE AFUA_6G06860)"/>
    <property type="match status" value="1"/>
</dbReference>
<feature type="domain" description="RGS" evidence="2">
    <location>
        <begin position="42"/>
        <end position="162"/>
    </location>
</feature>
<dbReference type="SMART" id="SM00315">
    <property type="entry name" value="RGS"/>
    <property type="match status" value="1"/>
</dbReference>